<proteinExistence type="predicted"/>
<name>A0AAD4E2R8_9AGAM</name>
<protein>
    <submittedName>
        <fullName evidence="1">Uncharacterized protein</fullName>
    </submittedName>
</protein>
<dbReference type="AlphaFoldDB" id="A0AAD4E2R8"/>
<reference evidence="1" key="1">
    <citation type="journal article" date="2020" name="New Phytol.">
        <title>Comparative genomics reveals dynamic genome evolution in host specialist ectomycorrhizal fungi.</title>
        <authorList>
            <person name="Lofgren L.A."/>
            <person name="Nguyen N.H."/>
            <person name="Vilgalys R."/>
            <person name="Ruytinx J."/>
            <person name="Liao H.L."/>
            <person name="Branco S."/>
            <person name="Kuo A."/>
            <person name="LaButti K."/>
            <person name="Lipzen A."/>
            <person name="Andreopoulos W."/>
            <person name="Pangilinan J."/>
            <person name="Riley R."/>
            <person name="Hundley H."/>
            <person name="Na H."/>
            <person name="Barry K."/>
            <person name="Grigoriev I.V."/>
            <person name="Stajich J.E."/>
            <person name="Kennedy P.G."/>
        </authorList>
    </citation>
    <scope>NUCLEOTIDE SEQUENCE</scope>
    <source>
        <strain evidence="1">FC203</strain>
    </source>
</reference>
<comment type="caution">
    <text evidence="1">The sequence shown here is derived from an EMBL/GenBank/DDBJ whole genome shotgun (WGS) entry which is preliminary data.</text>
</comment>
<gene>
    <name evidence="1" type="ORF">F5891DRAFT_1190604</name>
</gene>
<evidence type="ECO:0000313" key="1">
    <source>
        <dbReference type="EMBL" id="KAG1898537.1"/>
    </source>
</evidence>
<dbReference type="GeneID" id="64661629"/>
<accession>A0AAD4E2R8</accession>
<keyword evidence="2" id="KW-1185">Reference proteome</keyword>
<dbReference type="EMBL" id="JABBWK010000038">
    <property type="protein sequence ID" value="KAG1898537.1"/>
    <property type="molecule type" value="Genomic_DNA"/>
</dbReference>
<evidence type="ECO:0000313" key="2">
    <source>
        <dbReference type="Proteomes" id="UP001195769"/>
    </source>
</evidence>
<organism evidence="1 2">
    <name type="scientific">Suillus fuscotomentosus</name>
    <dbReference type="NCBI Taxonomy" id="1912939"/>
    <lineage>
        <taxon>Eukaryota</taxon>
        <taxon>Fungi</taxon>
        <taxon>Dikarya</taxon>
        <taxon>Basidiomycota</taxon>
        <taxon>Agaricomycotina</taxon>
        <taxon>Agaricomycetes</taxon>
        <taxon>Agaricomycetidae</taxon>
        <taxon>Boletales</taxon>
        <taxon>Suillineae</taxon>
        <taxon>Suillaceae</taxon>
        <taxon>Suillus</taxon>
    </lineage>
</organism>
<dbReference type="Proteomes" id="UP001195769">
    <property type="component" value="Unassembled WGS sequence"/>
</dbReference>
<dbReference type="RefSeq" id="XP_041224113.1">
    <property type="nucleotide sequence ID" value="XM_041367331.1"/>
</dbReference>
<sequence length="204" mass="22265">MQFHAILESSGSVLLSSPALDPLLLGTMKAVSPDLRIAAPNEGVASLIEGIQKIGFKPMLDTSQVSSDSLSSSYRYGSSLINSAMTPQPMLSAFAYQTFERFGILITIIHGQSSSVIPIVLSQRSSVDCLFVTSGGLFIGYPAYLKKHVAYTPAIHAQSPALQNVTNRGYDVQCKNDKWSQPCDTECPTLWRRMQDGQFIQWGD</sequence>